<gene>
    <name evidence="1" type="primary">holB</name>
    <name evidence="1" type="ORF">Tsedi_00300</name>
</gene>
<dbReference type="GO" id="GO:0006261">
    <property type="term" value="P:DNA-templated DNA replication"/>
    <property type="evidence" value="ECO:0007669"/>
    <property type="project" value="TreeGrafter"/>
</dbReference>
<dbReference type="EMBL" id="VJND01000001">
    <property type="protein sequence ID" value="TSE27463.1"/>
    <property type="molecule type" value="Genomic_DNA"/>
</dbReference>
<keyword evidence="1" id="KW-0548">Nucleotidyltransferase</keyword>
<dbReference type="EC" id="2.7.7.7" evidence="1"/>
<sequence>MNETLPPWLMRELDVLLAQRGHALLLDGPAGLGQYALALALATAWLCEAPRQGRACGGCPSCHAVQARTHPDLFVLLPEALALELGWPLDPLTQERLERKEIKPSRQIRVEATRAALAFAQTTSARGRAKVVLIHPAERLNAESANALLKTLEEPPPAVRFVLATQAAHALLPTIRSRCQRHALGWPPEQEGLAWLQQVAAQEGLTAQPDALMACWRLAAGRLDEALAWARLGMDAALWRRLPRLLADADLEVVADWPLPRQLTLLMLLCHDALVQAHGGTPRHFEAAALPAGADPARLAALWRALQQAQRSIEHPHQAALWTAAWAERVRAAFAAAGPALHSRA</sequence>
<dbReference type="GO" id="GO:0003887">
    <property type="term" value="F:DNA-directed DNA polymerase activity"/>
    <property type="evidence" value="ECO:0007669"/>
    <property type="project" value="UniProtKB-EC"/>
</dbReference>
<dbReference type="InterPro" id="IPR050238">
    <property type="entry name" value="DNA_Rep/Repair_Clamp_Loader"/>
</dbReference>
<name>A0A554WV67_9BURK</name>
<dbReference type="PANTHER" id="PTHR11669">
    <property type="entry name" value="REPLICATION FACTOR C / DNA POLYMERASE III GAMMA-TAU SUBUNIT"/>
    <property type="match status" value="1"/>
</dbReference>
<keyword evidence="1" id="KW-0808">Transferase</keyword>
<dbReference type="AlphaFoldDB" id="A0A554WV67"/>
<keyword evidence="2" id="KW-1185">Reference proteome</keyword>
<dbReference type="InterPro" id="IPR027417">
    <property type="entry name" value="P-loop_NTPase"/>
</dbReference>
<evidence type="ECO:0000313" key="2">
    <source>
        <dbReference type="Proteomes" id="UP000320225"/>
    </source>
</evidence>
<accession>A0A554WV67</accession>
<dbReference type="Gene3D" id="3.40.50.300">
    <property type="entry name" value="P-loop containing nucleotide triphosphate hydrolases"/>
    <property type="match status" value="1"/>
</dbReference>
<organism evidence="1 2">
    <name type="scientific">Tepidimonas sediminis</name>
    <dbReference type="NCBI Taxonomy" id="2588941"/>
    <lineage>
        <taxon>Bacteria</taxon>
        <taxon>Pseudomonadati</taxon>
        <taxon>Pseudomonadota</taxon>
        <taxon>Betaproteobacteria</taxon>
        <taxon>Burkholderiales</taxon>
        <taxon>Tepidimonas</taxon>
    </lineage>
</organism>
<dbReference type="Pfam" id="PF13177">
    <property type="entry name" value="DNA_pol3_delta2"/>
    <property type="match status" value="1"/>
</dbReference>
<dbReference type="SUPFAM" id="SSF52540">
    <property type="entry name" value="P-loop containing nucleoside triphosphate hydrolases"/>
    <property type="match status" value="1"/>
</dbReference>
<dbReference type="Proteomes" id="UP000320225">
    <property type="component" value="Unassembled WGS sequence"/>
</dbReference>
<dbReference type="PANTHER" id="PTHR11669:SF8">
    <property type="entry name" value="DNA POLYMERASE III SUBUNIT DELTA"/>
    <property type="match status" value="1"/>
</dbReference>
<dbReference type="GO" id="GO:0009360">
    <property type="term" value="C:DNA polymerase III complex"/>
    <property type="evidence" value="ECO:0007669"/>
    <property type="project" value="TreeGrafter"/>
</dbReference>
<dbReference type="OrthoDB" id="9811073at2"/>
<protein>
    <submittedName>
        <fullName evidence="1">DNA polymerase III subunit delta</fullName>
        <ecNumber evidence="1">2.7.7.7</ecNumber>
    </submittedName>
</protein>
<reference evidence="1 2" key="1">
    <citation type="submission" date="2019-07" db="EMBL/GenBank/DDBJ databases">
        <title>Tepidimonas sediminis YIM 72259 draft genome.</title>
        <authorList>
            <person name="Da Costa M.S."/>
            <person name="Froufe H.J.C."/>
            <person name="Egas C."/>
            <person name="Albuquerque L."/>
        </authorList>
    </citation>
    <scope>NUCLEOTIDE SEQUENCE [LARGE SCALE GENOMIC DNA]</scope>
    <source>
        <strain evidence="1 2">YIM 72259</strain>
    </source>
</reference>
<dbReference type="RefSeq" id="WP_143892870.1">
    <property type="nucleotide sequence ID" value="NZ_VJND01000001.1"/>
</dbReference>
<comment type="caution">
    <text evidence="1">The sequence shown here is derived from an EMBL/GenBank/DDBJ whole genome shotgun (WGS) entry which is preliminary data.</text>
</comment>
<proteinExistence type="predicted"/>
<evidence type="ECO:0000313" key="1">
    <source>
        <dbReference type="EMBL" id="TSE27463.1"/>
    </source>
</evidence>